<dbReference type="PRINTS" id="PR00411">
    <property type="entry name" value="PNDRDTASEI"/>
</dbReference>
<keyword evidence="11" id="KW-1185">Reference proteome</keyword>
<evidence type="ECO:0000256" key="1">
    <source>
        <dbReference type="ARBA" id="ARBA00001974"/>
    </source>
</evidence>
<evidence type="ECO:0000256" key="5">
    <source>
        <dbReference type="ARBA" id="ARBA00023002"/>
    </source>
</evidence>
<dbReference type="Proteomes" id="UP000005387">
    <property type="component" value="Unassembled WGS sequence"/>
</dbReference>
<accession>E0I728</accession>
<dbReference type="Pfam" id="PF00890">
    <property type="entry name" value="FAD_binding_2"/>
    <property type="match status" value="1"/>
</dbReference>
<feature type="domain" description="FAD-dependent oxidoreductase 2 FAD-binding" evidence="8">
    <location>
        <begin position="14"/>
        <end position="220"/>
    </location>
</feature>
<dbReference type="RefSeq" id="WP_006037463.1">
    <property type="nucleotide sequence ID" value="NZ_AEDD01000003.1"/>
</dbReference>
<keyword evidence="4" id="KW-0274">FAD</keyword>
<evidence type="ECO:0000259" key="9">
    <source>
        <dbReference type="Pfam" id="PF02910"/>
    </source>
</evidence>
<dbReference type="PANTHER" id="PTHR42716">
    <property type="entry name" value="L-ASPARTATE OXIDASE"/>
    <property type="match status" value="1"/>
</dbReference>
<dbReference type="InterPro" id="IPR037099">
    <property type="entry name" value="Fum_R/Succ_DH_flav-like_C_sf"/>
</dbReference>
<dbReference type="InterPro" id="IPR005288">
    <property type="entry name" value="NadB"/>
</dbReference>
<evidence type="ECO:0000313" key="11">
    <source>
        <dbReference type="Proteomes" id="UP000005387"/>
    </source>
</evidence>
<evidence type="ECO:0000256" key="3">
    <source>
        <dbReference type="ARBA" id="ARBA00022630"/>
    </source>
</evidence>
<evidence type="ECO:0000256" key="6">
    <source>
        <dbReference type="ARBA" id="ARBA00030386"/>
    </source>
</evidence>
<dbReference type="InterPro" id="IPR003953">
    <property type="entry name" value="FAD-dep_OxRdtase_2_FAD-bd"/>
</dbReference>
<reference evidence="10 11" key="1">
    <citation type="submission" date="2010-07" db="EMBL/GenBank/DDBJ databases">
        <title>The draft genome of Paenibacillus curdlanolyticus YK9.</title>
        <authorList>
            <consortium name="US DOE Joint Genome Institute (JGI-PGF)"/>
            <person name="Lucas S."/>
            <person name="Copeland A."/>
            <person name="Lapidus A."/>
            <person name="Cheng J.-F."/>
            <person name="Bruce D."/>
            <person name="Goodwin L."/>
            <person name="Pitluck S."/>
            <person name="Land M.L."/>
            <person name="Hauser L."/>
            <person name="Chang Y.-J."/>
            <person name="Jeffries C."/>
            <person name="Anderson I.J."/>
            <person name="Johnson E."/>
            <person name="Loganathan U."/>
            <person name="Mulhopadhyay B."/>
            <person name="Kyrpides N."/>
            <person name="Woyke T.J."/>
        </authorList>
    </citation>
    <scope>NUCLEOTIDE SEQUENCE [LARGE SCALE GENOMIC DNA]</scope>
    <source>
        <strain evidence="10 11">YK9</strain>
    </source>
</reference>
<proteinExistence type="predicted"/>
<evidence type="ECO:0000259" key="8">
    <source>
        <dbReference type="Pfam" id="PF00890"/>
    </source>
</evidence>
<evidence type="ECO:0000256" key="2">
    <source>
        <dbReference type="ARBA" id="ARBA00021901"/>
    </source>
</evidence>
<gene>
    <name evidence="10" type="ORF">PaecuDRAFT_1452</name>
</gene>
<evidence type="ECO:0000313" key="10">
    <source>
        <dbReference type="EMBL" id="EFM11844.1"/>
    </source>
</evidence>
<dbReference type="STRING" id="717606.PaecuDRAFT_1452"/>
<dbReference type="InterPro" id="IPR036188">
    <property type="entry name" value="FAD/NAD-bd_sf"/>
</dbReference>
<dbReference type="Gene3D" id="1.20.58.100">
    <property type="entry name" value="Fumarate reductase/succinate dehydrogenase flavoprotein-like, C-terminal domain"/>
    <property type="match status" value="1"/>
</dbReference>
<dbReference type="GO" id="GO:0008734">
    <property type="term" value="F:L-aspartate oxidase activity"/>
    <property type="evidence" value="ECO:0007669"/>
    <property type="project" value="UniProtKB-EC"/>
</dbReference>
<comment type="cofactor">
    <cofactor evidence="1">
        <name>FAD</name>
        <dbReference type="ChEBI" id="CHEBI:57692"/>
    </cofactor>
</comment>
<dbReference type="AlphaFoldDB" id="E0I728"/>
<organism evidence="10 11">
    <name type="scientific">Paenibacillus curdlanolyticus YK9</name>
    <dbReference type="NCBI Taxonomy" id="717606"/>
    <lineage>
        <taxon>Bacteria</taxon>
        <taxon>Bacillati</taxon>
        <taxon>Bacillota</taxon>
        <taxon>Bacilli</taxon>
        <taxon>Bacillales</taxon>
        <taxon>Paenibacillaceae</taxon>
        <taxon>Paenibacillus</taxon>
    </lineage>
</organism>
<dbReference type="PIRSF" id="PIRSF000171">
    <property type="entry name" value="SDHA_APRA_LASPO"/>
    <property type="match status" value="1"/>
</dbReference>
<dbReference type="OrthoDB" id="9805351at2"/>
<dbReference type="eggNOG" id="COG1053">
    <property type="taxonomic scope" value="Bacteria"/>
</dbReference>
<protein>
    <recommendedName>
        <fullName evidence="2">L-aspartate oxidase</fullName>
    </recommendedName>
    <alternativeName>
        <fullName evidence="6">Quinolinate synthase B</fullName>
    </alternativeName>
</protein>
<evidence type="ECO:0000256" key="4">
    <source>
        <dbReference type="ARBA" id="ARBA00022827"/>
    </source>
</evidence>
<name>E0I728_9BACL</name>
<keyword evidence="3" id="KW-0285">Flavoprotein</keyword>
<comment type="catalytic activity">
    <reaction evidence="7">
        <text>L-aspartate + O2 = iminosuccinate + H2O2</text>
        <dbReference type="Rhea" id="RHEA:25876"/>
        <dbReference type="ChEBI" id="CHEBI:15379"/>
        <dbReference type="ChEBI" id="CHEBI:16240"/>
        <dbReference type="ChEBI" id="CHEBI:29991"/>
        <dbReference type="ChEBI" id="CHEBI:77875"/>
        <dbReference type="EC" id="1.4.3.16"/>
    </reaction>
    <physiologicalReaction direction="left-to-right" evidence="7">
        <dbReference type="Rhea" id="RHEA:25877"/>
    </physiologicalReaction>
</comment>
<dbReference type="Pfam" id="PF02910">
    <property type="entry name" value="Succ_DH_flav_C"/>
    <property type="match status" value="1"/>
</dbReference>
<dbReference type="Gene3D" id="3.50.50.60">
    <property type="entry name" value="FAD/NAD(P)-binding domain"/>
    <property type="match status" value="1"/>
</dbReference>
<dbReference type="PANTHER" id="PTHR42716:SF2">
    <property type="entry name" value="L-ASPARTATE OXIDASE, CHLOROPLASTIC"/>
    <property type="match status" value="1"/>
</dbReference>
<feature type="domain" description="Fumarate reductase/succinate dehydrogenase flavoprotein-like C-terminal" evidence="9">
    <location>
        <begin position="428"/>
        <end position="508"/>
    </location>
</feature>
<dbReference type="EMBL" id="AEDD01000003">
    <property type="protein sequence ID" value="EFM11844.1"/>
    <property type="molecule type" value="Genomic_DNA"/>
</dbReference>
<keyword evidence="5" id="KW-0560">Oxidoreductase</keyword>
<dbReference type="SUPFAM" id="SSF46977">
    <property type="entry name" value="Succinate dehydrogenase/fumarate reductase flavoprotein C-terminal domain"/>
    <property type="match status" value="1"/>
</dbReference>
<dbReference type="InterPro" id="IPR015939">
    <property type="entry name" value="Fum_Rdtase/Succ_DH_flav-like_C"/>
</dbReference>
<dbReference type="SUPFAM" id="SSF51905">
    <property type="entry name" value="FAD/NAD(P)-binding domain"/>
    <property type="match status" value="1"/>
</dbReference>
<evidence type="ECO:0000256" key="7">
    <source>
        <dbReference type="ARBA" id="ARBA00048305"/>
    </source>
</evidence>
<dbReference type="PRINTS" id="PR00368">
    <property type="entry name" value="FADPNR"/>
</dbReference>
<dbReference type="GO" id="GO:0009435">
    <property type="term" value="P:NAD+ biosynthetic process"/>
    <property type="evidence" value="ECO:0007669"/>
    <property type="project" value="InterPro"/>
</dbReference>
<sequence>MKREHELEEKFIADVLVLGGGPAGAWAAWRAASEGAKVILADKGYVGTSGATAPGGTTLLVIPPIAELREQAVAARLKAGGYLSENAWIHRVLDQVDINLQLLEQWGYPFRQDEQGHTLRTHLHGPEYMQLMRRVIRKLGVRILDQSPALELLADEYGVGGARGVNRLTGKSWEVRAHAVIMATGGCTFLSKGLGCNVLTGEGLLMASEAGAELSGMEFSRQYAPSFADGSVTRGRMLAWSTLYDEHGNALHQGDRTFGSLQKLLLDGPVYASIDLADTPEKQTFLRKAHPIFFMPLERAGINPFTDKFPLTLRYEGTMRGTGGLRLIGEECATSVAGLYAAGDAASREKVTGAVSGGGAYNASWAICSGTWAGSGAALYALNQKRDAGSRSLRSVGRYGLAAGQASSERLETKPLIEAIQREVLPLEINYFRSEPVIRASLDRLHKLKAALEGRIVDDATVQGKVRARETAGMLTVARWMYTAALARKETRGLQSLAEYPQLDPRQTHRLIVSGIEDIRIRAEKVPHAQECLAAIAPQSEVSRGSKPIARKEELLT</sequence>